<dbReference type="GO" id="GO:0016301">
    <property type="term" value="F:kinase activity"/>
    <property type="evidence" value="ECO:0007669"/>
    <property type="project" value="UniProtKB-KW"/>
</dbReference>
<reference evidence="2" key="3">
    <citation type="submission" date="2023-07" db="EMBL/GenBank/DDBJ databases">
        <title>An improved reference 1 genome and first organelle genomes of Quercus suber.</title>
        <authorList>
            <consortium name="Genosuber Consortium"/>
            <person name="Usie A."/>
            <person name="Serra O."/>
            <person name="Barros P."/>
        </authorList>
    </citation>
    <scope>NUCLEOTIDE SEQUENCE</scope>
    <source>
        <strain evidence="2">HL8</strain>
        <tissue evidence="2">Leaves</tissue>
    </source>
</reference>
<dbReference type="EMBL" id="PKMF04000018">
    <property type="protein sequence ID" value="KAK7858670.1"/>
    <property type="molecule type" value="Genomic_DNA"/>
</dbReference>
<accession>A0AAW0M4T3</accession>
<sequence>MHLLSLFKRKAEEGQLLDMVDKSSEDLQLYGEEVVTMLRVAAWCLQSHFIRRPPMSVVVKVLEGVMHVEDNLDYNFSSPPALRENTAAVHNEGALEAATPLLPEELSGPR</sequence>
<keyword evidence="2" id="KW-0808">Transferase</keyword>
<organism evidence="2">
    <name type="scientific">Quercus suber</name>
    <name type="common">Cork oak</name>
    <dbReference type="NCBI Taxonomy" id="58331"/>
    <lineage>
        <taxon>Eukaryota</taxon>
        <taxon>Viridiplantae</taxon>
        <taxon>Streptophyta</taxon>
        <taxon>Embryophyta</taxon>
        <taxon>Tracheophyta</taxon>
        <taxon>Spermatophyta</taxon>
        <taxon>Magnoliopsida</taxon>
        <taxon>eudicotyledons</taxon>
        <taxon>Gunneridae</taxon>
        <taxon>Pentapetalae</taxon>
        <taxon>rosids</taxon>
        <taxon>fabids</taxon>
        <taxon>Fagales</taxon>
        <taxon>Fagaceae</taxon>
        <taxon>Quercus</taxon>
    </lineage>
</organism>
<proteinExistence type="predicted"/>
<evidence type="ECO:0000256" key="1">
    <source>
        <dbReference type="ARBA" id="ARBA00022729"/>
    </source>
</evidence>
<keyword evidence="2" id="KW-0418">Kinase</keyword>
<reference evidence="2" key="1">
    <citation type="submission" date="2017-12" db="EMBL/GenBank/DDBJ databases">
        <authorList>
            <person name="Barbosa P."/>
            <person name="Usie A."/>
            <person name="Ramos A.M."/>
        </authorList>
    </citation>
    <scope>NUCLEOTIDE SEQUENCE</scope>
    <source>
        <strain evidence="2">HL8</strain>
        <tissue evidence="2">Leaves</tissue>
    </source>
</reference>
<gene>
    <name evidence="2" type="primary">SD25_0</name>
    <name evidence="2" type="ORF">CFP56_011504</name>
</gene>
<evidence type="ECO:0000313" key="2">
    <source>
        <dbReference type="EMBL" id="KAK7858670.1"/>
    </source>
</evidence>
<dbReference type="InterPro" id="IPR051343">
    <property type="entry name" value="G-type_lectin_kinases/EP1-like"/>
</dbReference>
<dbReference type="PANTHER" id="PTHR47976">
    <property type="entry name" value="G-TYPE LECTIN S-RECEPTOR-LIKE SERINE/THREONINE-PROTEIN KINASE SD2-5"/>
    <property type="match status" value="1"/>
</dbReference>
<name>A0AAW0M4T3_QUESU</name>
<reference evidence="2" key="2">
    <citation type="journal article" date="2018" name="Sci. Data">
        <title>The draft genome sequence of cork oak.</title>
        <authorList>
            <person name="Ramos A.M."/>
            <person name="Usie A."/>
            <person name="Barbosa P."/>
            <person name="Barros P.M."/>
            <person name="Capote T."/>
            <person name="Chaves I."/>
            <person name="Simoes F."/>
            <person name="Abreu I."/>
            <person name="Carrasquinho I."/>
            <person name="Faro C."/>
            <person name="Guimaraes J.B."/>
            <person name="Mendonca D."/>
            <person name="Nobrega F."/>
            <person name="Rodrigues L."/>
            <person name="Saibo N.J.M."/>
            <person name="Varela M.C."/>
            <person name="Egas C."/>
            <person name="Matos J."/>
            <person name="Miguel C.M."/>
            <person name="Oliveira M.M."/>
            <person name="Ricardo C.P."/>
            <person name="Goncalves S."/>
        </authorList>
    </citation>
    <scope>NUCLEOTIDE SEQUENCE [LARGE SCALE GENOMIC DNA]</scope>
    <source>
        <strain evidence="2">HL8</strain>
    </source>
</reference>
<dbReference type="AlphaFoldDB" id="A0AAW0M4T3"/>
<dbReference type="PANTHER" id="PTHR47976:SF30">
    <property type="entry name" value="RECEPTOR-LIKE SERINE_THREONINE-PROTEIN KINASE"/>
    <property type="match status" value="1"/>
</dbReference>
<keyword evidence="1" id="KW-0732">Signal</keyword>
<comment type="caution">
    <text evidence="2">The sequence shown here is derived from an EMBL/GenBank/DDBJ whole genome shotgun (WGS) entry which is preliminary data.</text>
</comment>
<protein>
    <submittedName>
        <fullName evidence="2">G-type lectin s-receptor-like serine/threonine-protein kinase sd2-5</fullName>
    </submittedName>
</protein>